<dbReference type="EMBL" id="CP108222">
    <property type="protein sequence ID" value="WTT14082.1"/>
    <property type="molecule type" value="Genomic_DNA"/>
</dbReference>
<dbReference type="AlphaFoldDB" id="A0AAU1ZPP9"/>
<evidence type="ECO:0000313" key="1">
    <source>
        <dbReference type="EMBL" id="WTT14082.1"/>
    </source>
</evidence>
<proteinExistence type="predicted"/>
<name>A0AAU1ZPP9_9ACTN</name>
<accession>A0AAU1ZPP9</accession>
<protein>
    <submittedName>
        <fullName evidence="1">Uncharacterized protein</fullName>
    </submittedName>
</protein>
<reference evidence="1" key="1">
    <citation type="submission" date="2022-10" db="EMBL/GenBank/DDBJ databases">
        <title>The complete genomes of actinobacterial strains from the NBC collection.</title>
        <authorList>
            <person name="Joergensen T.S."/>
            <person name="Alvarez Arevalo M."/>
            <person name="Sterndorff E.B."/>
            <person name="Faurdal D."/>
            <person name="Vuksanovic O."/>
            <person name="Mourched A.-S."/>
            <person name="Charusanti P."/>
            <person name="Shaw S."/>
            <person name="Blin K."/>
            <person name="Weber T."/>
        </authorList>
    </citation>
    <scope>NUCLEOTIDE SEQUENCE</scope>
    <source>
        <strain evidence="1">NBC_00093</strain>
    </source>
</reference>
<organism evidence="1">
    <name type="scientific">Streptomyces sp. NBC_00093</name>
    <dbReference type="NCBI Taxonomy" id="2975649"/>
    <lineage>
        <taxon>Bacteria</taxon>
        <taxon>Bacillati</taxon>
        <taxon>Actinomycetota</taxon>
        <taxon>Actinomycetes</taxon>
        <taxon>Kitasatosporales</taxon>
        <taxon>Streptomycetaceae</taxon>
        <taxon>Streptomyces</taxon>
    </lineage>
</organism>
<sequence length="67" mass="7449">MRYRDRTTIRAACADGTFVLDRQDPVLSDGDRFFAEAATRGRTAVAAASVYKIHSHSEHGRSTRLLP</sequence>
<gene>
    <name evidence="1" type="ORF">OHA22_00420</name>
</gene>